<accession>A0A4U9VY96</accession>
<proteinExistence type="predicted"/>
<gene>
    <name evidence="1" type="ORF">NCTC12965_06089</name>
</gene>
<protein>
    <submittedName>
        <fullName evidence="1">Uncharacterized protein</fullName>
    </submittedName>
</protein>
<dbReference type="AlphaFoldDB" id="A0A4U9VY96"/>
<organism evidence="1">
    <name type="scientific">Serratia fonticola</name>
    <dbReference type="NCBI Taxonomy" id="47917"/>
    <lineage>
        <taxon>Bacteria</taxon>
        <taxon>Pseudomonadati</taxon>
        <taxon>Pseudomonadota</taxon>
        <taxon>Gammaproteobacteria</taxon>
        <taxon>Enterobacterales</taxon>
        <taxon>Yersiniaceae</taxon>
        <taxon>Serratia</taxon>
    </lineage>
</organism>
<dbReference type="EMBL" id="CABEEZ010000123">
    <property type="protein sequence ID" value="VTR51082.1"/>
    <property type="molecule type" value="Genomic_DNA"/>
</dbReference>
<sequence>MTCQGQGQIGFGNAAAIITDADQFGPTAFDININPRCPGIQTIFYQFLHYRRRPFDHFSGGNLVG</sequence>
<evidence type="ECO:0000313" key="1">
    <source>
        <dbReference type="EMBL" id="VTR51082.1"/>
    </source>
</evidence>
<reference evidence="1" key="1">
    <citation type="submission" date="2019-05" db="EMBL/GenBank/DDBJ databases">
        <authorList>
            <consortium name="Pathogen Informatics"/>
        </authorList>
    </citation>
    <scope>NUCLEOTIDE SEQUENCE [LARGE SCALE GENOMIC DNA]</scope>
    <source>
        <strain evidence="1">NCTC12965</strain>
    </source>
</reference>
<name>A0A4U9VY96_SERFO</name>